<dbReference type="EMBL" id="CAADHO010000001">
    <property type="protein sequence ID" value="VFQ43109.1"/>
    <property type="molecule type" value="Genomic_DNA"/>
</dbReference>
<evidence type="ECO:0000313" key="1">
    <source>
        <dbReference type="EMBL" id="VFQ43109.1"/>
    </source>
</evidence>
<dbReference type="AlphaFoldDB" id="A0A4U8YJ94"/>
<sequence length="35" mass="3670">MVKVGKKQAFGGKVGHLETLCCVQGWMGEAEAGYG</sequence>
<reference evidence="1 2" key="1">
    <citation type="submission" date="2019-03" db="EMBL/GenBank/DDBJ databases">
        <authorList>
            <person name="Nijsse B."/>
        </authorList>
    </citation>
    <scope>NUCLEOTIDE SEQUENCE [LARGE SCALE GENOMIC DNA]</scope>
    <source>
        <strain evidence="1">Desulfoluna butyratoxydans MSL71</strain>
    </source>
</reference>
<organism evidence="1 2">
    <name type="scientific">Desulfoluna butyratoxydans</name>
    <dbReference type="NCBI Taxonomy" id="231438"/>
    <lineage>
        <taxon>Bacteria</taxon>
        <taxon>Pseudomonadati</taxon>
        <taxon>Thermodesulfobacteriota</taxon>
        <taxon>Desulfobacteria</taxon>
        <taxon>Desulfobacterales</taxon>
        <taxon>Desulfolunaceae</taxon>
        <taxon>Desulfoluna</taxon>
    </lineage>
</organism>
<keyword evidence="2" id="KW-1185">Reference proteome</keyword>
<protein>
    <submittedName>
        <fullName evidence="1">Uncharacterized protein</fullName>
    </submittedName>
</protein>
<evidence type="ECO:0000313" key="2">
    <source>
        <dbReference type="Proteomes" id="UP000507962"/>
    </source>
</evidence>
<accession>A0A4U8YJ94</accession>
<gene>
    <name evidence="1" type="ORF">MSL71_7360</name>
</gene>
<name>A0A4U8YJ94_9BACT</name>
<dbReference type="Proteomes" id="UP000507962">
    <property type="component" value="Unassembled WGS sequence"/>
</dbReference>
<proteinExistence type="predicted"/>